<evidence type="ECO:0008006" key="5">
    <source>
        <dbReference type="Google" id="ProtNLM"/>
    </source>
</evidence>
<proteinExistence type="predicted"/>
<evidence type="ECO:0000256" key="1">
    <source>
        <dbReference type="SAM" id="MobiDB-lite"/>
    </source>
</evidence>
<keyword evidence="2" id="KW-0472">Membrane</keyword>
<reference evidence="3 4" key="1">
    <citation type="journal article" date="2016" name="Nat. Commun.">
        <title>Thousands of microbial genomes shed light on interconnected biogeochemical processes in an aquifer system.</title>
        <authorList>
            <person name="Anantharaman K."/>
            <person name="Brown C.T."/>
            <person name="Hug L.A."/>
            <person name="Sharon I."/>
            <person name="Castelle C.J."/>
            <person name="Probst A.J."/>
            <person name="Thomas B.C."/>
            <person name="Singh A."/>
            <person name="Wilkins M.J."/>
            <person name="Karaoz U."/>
            <person name="Brodie E.L."/>
            <person name="Williams K.H."/>
            <person name="Hubbard S.S."/>
            <person name="Banfield J.F."/>
        </authorList>
    </citation>
    <scope>NUCLEOTIDE SEQUENCE [LARGE SCALE GENOMIC DNA]</scope>
</reference>
<evidence type="ECO:0000313" key="4">
    <source>
        <dbReference type="Proteomes" id="UP000179099"/>
    </source>
</evidence>
<feature type="transmembrane region" description="Helical" evidence="2">
    <location>
        <begin position="78"/>
        <end position="100"/>
    </location>
</feature>
<feature type="region of interest" description="Disordered" evidence="1">
    <location>
        <begin position="115"/>
        <end position="144"/>
    </location>
</feature>
<feature type="compositionally biased region" description="Low complexity" evidence="1">
    <location>
        <begin position="116"/>
        <end position="128"/>
    </location>
</feature>
<accession>A0A1G2F7G4</accession>
<evidence type="ECO:0000256" key="2">
    <source>
        <dbReference type="SAM" id="Phobius"/>
    </source>
</evidence>
<dbReference type="Proteomes" id="UP000179099">
    <property type="component" value="Unassembled WGS sequence"/>
</dbReference>
<organism evidence="3 4">
    <name type="scientific">Candidatus Portnoybacteria bacterium RBG_19FT_COMBO_36_7</name>
    <dbReference type="NCBI Taxonomy" id="1801992"/>
    <lineage>
        <taxon>Bacteria</taxon>
        <taxon>Candidatus Portnoyibacteriota</taxon>
    </lineage>
</organism>
<name>A0A1G2F7G4_9BACT</name>
<feature type="transmembrane region" description="Helical" evidence="2">
    <location>
        <begin position="47"/>
        <end position="66"/>
    </location>
</feature>
<keyword evidence="2" id="KW-1133">Transmembrane helix</keyword>
<dbReference type="EMBL" id="MHMW01000028">
    <property type="protein sequence ID" value="OGZ33570.1"/>
    <property type="molecule type" value="Genomic_DNA"/>
</dbReference>
<gene>
    <name evidence="3" type="ORF">A2Y98_01385</name>
</gene>
<sequence>MKKIIIPIFLILFFLLVLPLVASAIEYPFGNMSQDPSPCEYVSVLFVWGLGIVGAVAVTAIAYGGFRYMVGQVQEGKEIIYSALLGLLLLMASWLILYTINPDLATLKCDTAKTASGTPTGTPSGTPSSPTPSTPSGTTSGNTLSEQAARDQLTAANIGVKSDCPVGQSSNCVDLEGMKQETIDEIKSIANQAGTSNVYVTAGTEGCGTVHSTGSKSHCTGDKFDLRIDPELNSYIENNYTNIGTRSDGAQQYRAPSGAIYAKEGDHWDVVRA</sequence>
<dbReference type="AlphaFoldDB" id="A0A1G2F7G4"/>
<comment type="caution">
    <text evidence="3">The sequence shown here is derived from an EMBL/GenBank/DDBJ whole genome shotgun (WGS) entry which is preliminary data.</text>
</comment>
<protein>
    <recommendedName>
        <fullName evidence="5">Peptidase M15B domain-containing protein</fullName>
    </recommendedName>
</protein>
<dbReference type="STRING" id="1801992.A2Y98_01385"/>
<keyword evidence="2" id="KW-0812">Transmembrane</keyword>
<evidence type="ECO:0000313" key="3">
    <source>
        <dbReference type="EMBL" id="OGZ33570.1"/>
    </source>
</evidence>